<evidence type="ECO:0000259" key="1">
    <source>
        <dbReference type="PROSITE" id="PS50943"/>
    </source>
</evidence>
<organism evidence="2 3">
    <name type="scientific">Lactobacillus equicursoris 66c</name>
    <dbReference type="NCBI Taxonomy" id="872326"/>
    <lineage>
        <taxon>Bacteria</taxon>
        <taxon>Bacillati</taxon>
        <taxon>Bacillota</taxon>
        <taxon>Bacilli</taxon>
        <taxon>Lactobacillales</taxon>
        <taxon>Lactobacillaceae</taxon>
        <taxon>Lactobacillus</taxon>
    </lineage>
</organism>
<dbReference type="EMBL" id="CALZ01000138">
    <property type="protein sequence ID" value="CCK84417.1"/>
    <property type="molecule type" value="Genomic_DNA"/>
</dbReference>
<dbReference type="GO" id="GO:0003677">
    <property type="term" value="F:DNA binding"/>
    <property type="evidence" value="ECO:0007669"/>
    <property type="project" value="InterPro"/>
</dbReference>
<evidence type="ECO:0000313" key="3">
    <source>
        <dbReference type="Proteomes" id="UP000009325"/>
    </source>
</evidence>
<dbReference type="RefSeq" id="WP_009558542.1">
    <property type="nucleotide sequence ID" value="NZ_CALZ01000138.1"/>
</dbReference>
<evidence type="ECO:0000313" key="2">
    <source>
        <dbReference type="EMBL" id="CCK84417.1"/>
    </source>
</evidence>
<reference evidence="2 3" key="1">
    <citation type="submission" date="2012-08" db="EMBL/GenBank/DDBJ databases">
        <title>Draft Genome Sequences of Lactobacillus equicursoris CIP 110162T, isolated from thoroughbred racehorse feces and Lactobacillus sp. CRBIP 24.137 isolated from urine of human.</title>
        <authorList>
            <person name="Cousin S."/>
            <person name="Loux V."/>
            <person name="Ma L."/>
            <person name="Creno S."/>
            <person name="Clermont D."/>
            <person name="Bizet C."/>
            <person name="Bouchier C."/>
        </authorList>
    </citation>
    <scope>NUCLEOTIDE SEQUENCE [LARGE SCALE GENOMIC DNA]</scope>
    <source>
        <strain evidence="2 3">66c</strain>
    </source>
</reference>
<feature type="domain" description="HTH cro/C1-type" evidence="1">
    <location>
        <begin position="28"/>
        <end position="69"/>
    </location>
</feature>
<name>K0NGG1_9LACO</name>
<dbReference type="CDD" id="cd00093">
    <property type="entry name" value="HTH_XRE"/>
    <property type="match status" value="1"/>
</dbReference>
<dbReference type="OrthoDB" id="2642285at2"/>
<accession>K0NGG1</accession>
<dbReference type="PROSITE" id="PS50943">
    <property type="entry name" value="HTH_CROC1"/>
    <property type="match status" value="1"/>
</dbReference>
<gene>
    <name evidence="2" type="ORF">BN146_09355</name>
</gene>
<dbReference type="Pfam" id="PF01381">
    <property type="entry name" value="HTH_3"/>
    <property type="match status" value="1"/>
</dbReference>
<dbReference type="InterPro" id="IPR010982">
    <property type="entry name" value="Lambda_DNA-bd_dom_sf"/>
</dbReference>
<proteinExistence type="predicted"/>
<dbReference type="InterPro" id="IPR001387">
    <property type="entry name" value="Cro/C1-type_HTH"/>
</dbReference>
<sequence>MSSILKPDALELLNREVDKSGLKNKYIAEKLGISEQYMSLIRGRKRKLTADKVIAISRVLGIECSPRMWG</sequence>
<comment type="caution">
    <text evidence="2">The sequence shown here is derived from an EMBL/GenBank/DDBJ whole genome shotgun (WGS) entry which is preliminary data.</text>
</comment>
<protein>
    <submittedName>
        <fullName evidence="2">Transcriptional regulator</fullName>
    </submittedName>
</protein>
<dbReference type="AlphaFoldDB" id="K0NGG1"/>
<dbReference type="Proteomes" id="UP000009325">
    <property type="component" value="Unassembled WGS sequence"/>
</dbReference>
<dbReference type="SUPFAM" id="SSF47413">
    <property type="entry name" value="lambda repressor-like DNA-binding domains"/>
    <property type="match status" value="1"/>
</dbReference>
<dbReference type="Gene3D" id="1.10.260.40">
    <property type="entry name" value="lambda repressor-like DNA-binding domains"/>
    <property type="match status" value="1"/>
</dbReference>